<evidence type="ECO:0000313" key="1">
    <source>
        <dbReference type="EMBL" id="MFC5921734.1"/>
    </source>
</evidence>
<name>A0ABW1GWE1_9ACTN</name>
<organism evidence="1 2">
    <name type="scientific">Micromonospora vulcania</name>
    <dbReference type="NCBI Taxonomy" id="1441873"/>
    <lineage>
        <taxon>Bacteria</taxon>
        <taxon>Bacillati</taxon>
        <taxon>Actinomycetota</taxon>
        <taxon>Actinomycetes</taxon>
        <taxon>Micromonosporales</taxon>
        <taxon>Micromonosporaceae</taxon>
        <taxon>Micromonospora</taxon>
    </lineage>
</organism>
<sequence>MTTDGSAVSPDLVARASAFADDITTRLQRVVKTDKTLSALLMPGRNGGRVMVGVVEGDDFGTFPLYIDNRHRLDLLLKFNCCMDSSGQHLATDASWIHVTSKGDKAPLFRYEYVRELQAGVPCAHLHVHGHRDEFAFVMQDGARGRPKARKRRHEVPRLAKFHFPLGGHRFRPCV</sequence>
<dbReference type="RefSeq" id="WP_377503704.1">
    <property type="nucleotide sequence ID" value="NZ_JBHSQS010000001.1"/>
</dbReference>
<protein>
    <submittedName>
        <fullName evidence="1">Uncharacterized protein</fullName>
    </submittedName>
</protein>
<reference evidence="2" key="1">
    <citation type="journal article" date="2019" name="Int. J. Syst. Evol. Microbiol.">
        <title>The Global Catalogue of Microorganisms (GCM) 10K type strain sequencing project: providing services to taxonomists for standard genome sequencing and annotation.</title>
        <authorList>
            <consortium name="The Broad Institute Genomics Platform"/>
            <consortium name="The Broad Institute Genome Sequencing Center for Infectious Disease"/>
            <person name="Wu L."/>
            <person name="Ma J."/>
        </authorList>
    </citation>
    <scope>NUCLEOTIDE SEQUENCE [LARGE SCALE GENOMIC DNA]</scope>
    <source>
        <strain evidence="2">CGMCC 4.7144</strain>
    </source>
</reference>
<comment type="caution">
    <text evidence="1">The sequence shown here is derived from an EMBL/GenBank/DDBJ whole genome shotgun (WGS) entry which is preliminary data.</text>
</comment>
<keyword evidence="2" id="KW-1185">Reference proteome</keyword>
<proteinExistence type="predicted"/>
<dbReference type="EMBL" id="JBHSQS010000001">
    <property type="protein sequence ID" value="MFC5921734.1"/>
    <property type="molecule type" value="Genomic_DNA"/>
</dbReference>
<gene>
    <name evidence="1" type="ORF">ACFQGL_00070</name>
</gene>
<evidence type="ECO:0000313" key="2">
    <source>
        <dbReference type="Proteomes" id="UP001596226"/>
    </source>
</evidence>
<accession>A0ABW1GWE1</accession>
<dbReference type="Proteomes" id="UP001596226">
    <property type="component" value="Unassembled WGS sequence"/>
</dbReference>